<dbReference type="PRINTS" id="PR00146">
    <property type="entry name" value="DHPICSNTHASE"/>
</dbReference>
<evidence type="ECO:0000313" key="4">
    <source>
        <dbReference type="EMBL" id="GLQ53907.1"/>
    </source>
</evidence>
<organism evidence="4 5">
    <name type="scientific">Devosia nitrariae</name>
    <dbReference type="NCBI Taxonomy" id="2071872"/>
    <lineage>
        <taxon>Bacteria</taxon>
        <taxon>Pseudomonadati</taxon>
        <taxon>Pseudomonadota</taxon>
        <taxon>Alphaproteobacteria</taxon>
        <taxon>Hyphomicrobiales</taxon>
        <taxon>Devosiaceae</taxon>
        <taxon>Devosia</taxon>
    </lineage>
</organism>
<dbReference type="InterPro" id="IPR013785">
    <property type="entry name" value="Aldolase_TIM"/>
</dbReference>
<dbReference type="InterPro" id="IPR002220">
    <property type="entry name" value="DapA-like"/>
</dbReference>
<reference evidence="5" key="1">
    <citation type="journal article" date="2019" name="Int. J. Syst. Evol. Microbiol.">
        <title>The Global Catalogue of Microorganisms (GCM) 10K type strain sequencing project: providing services to taxonomists for standard genome sequencing and annotation.</title>
        <authorList>
            <consortium name="The Broad Institute Genomics Platform"/>
            <consortium name="The Broad Institute Genome Sequencing Center for Infectious Disease"/>
            <person name="Wu L."/>
            <person name="Ma J."/>
        </authorList>
    </citation>
    <scope>NUCLEOTIDE SEQUENCE [LARGE SCALE GENOMIC DNA]</scope>
    <source>
        <strain evidence="5">NBRC 112416</strain>
    </source>
</reference>
<comment type="similarity">
    <text evidence="1 3">Belongs to the DapA family.</text>
</comment>
<evidence type="ECO:0000313" key="5">
    <source>
        <dbReference type="Proteomes" id="UP001156691"/>
    </source>
</evidence>
<dbReference type="PANTHER" id="PTHR12128">
    <property type="entry name" value="DIHYDRODIPICOLINATE SYNTHASE"/>
    <property type="match status" value="1"/>
</dbReference>
<dbReference type="RefSeq" id="WP_284339360.1">
    <property type="nucleotide sequence ID" value="NZ_BSNS01000007.1"/>
</dbReference>
<dbReference type="PANTHER" id="PTHR12128:SF66">
    <property type="entry name" value="4-HYDROXY-2-OXOGLUTARATE ALDOLASE, MITOCHONDRIAL"/>
    <property type="match status" value="1"/>
</dbReference>
<sequence length="311" mass="33909">MADIVSMRECRGLHVVAQTPFREDGALDLDSIDTLSAFYYKHDAQGLTVLGVSGEQGKLTPDECIAVAARFVRAAQGKRIIVGVSSPGIAQLVAVAQQVMAEGASGVMICPPAGTQTDEELLRYFDIIFARIGDTPTVLQDFPGHSGVKMSPSLIRRLVETFPQIAVVKEEDLPSVTKITRLRAELGYKVRILTGNNGLYLPQELARGADGPMAGFSFPEMLSGVYDLMSRGESEAAHRLFNTYLPLLRYEAQGEWGIAIRKEVMRQRGAMECAVLRAPGPTLNAVDMAEIGDMIARMEIGFQFDTRTLGR</sequence>
<keyword evidence="2 3" id="KW-0456">Lyase</keyword>
<dbReference type="SMART" id="SM01130">
    <property type="entry name" value="DHDPS"/>
    <property type="match status" value="1"/>
</dbReference>
<dbReference type="Pfam" id="PF00701">
    <property type="entry name" value="DHDPS"/>
    <property type="match status" value="1"/>
</dbReference>
<dbReference type="Gene3D" id="3.20.20.70">
    <property type="entry name" value="Aldolase class I"/>
    <property type="match status" value="1"/>
</dbReference>
<proteinExistence type="inferred from homology"/>
<dbReference type="Proteomes" id="UP001156691">
    <property type="component" value="Unassembled WGS sequence"/>
</dbReference>
<keyword evidence="5" id="KW-1185">Reference proteome</keyword>
<evidence type="ECO:0000256" key="3">
    <source>
        <dbReference type="PIRNR" id="PIRNR001365"/>
    </source>
</evidence>
<dbReference type="SUPFAM" id="SSF51569">
    <property type="entry name" value="Aldolase"/>
    <property type="match status" value="1"/>
</dbReference>
<protein>
    <submittedName>
        <fullName evidence="4">Dihydrodipicolinate synthase family protein</fullName>
    </submittedName>
</protein>
<evidence type="ECO:0000256" key="1">
    <source>
        <dbReference type="ARBA" id="ARBA00007592"/>
    </source>
</evidence>
<comment type="caution">
    <text evidence="4">The sequence shown here is derived from an EMBL/GenBank/DDBJ whole genome shotgun (WGS) entry which is preliminary data.</text>
</comment>
<dbReference type="PIRSF" id="PIRSF001365">
    <property type="entry name" value="DHDPS"/>
    <property type="match status" value="1"/>
</dbReference>
<dbReference type="EMBL" id="BSNS01000007">
    <property type="protein sequence ID" value="GLQ53907.1"/>
    <property type="molecule type" value="Genomic_DNA"/>
</dbReference>
<gene>
    <name evidence="4" type="ORF">GCM10010862_11660</name>
</gene>
<accession>A0ABQ5W1P1</accession>
<dbReference type="CDD" id="cd00408">
    <property type="entry name" value="DHDPS-like"/>
    <property type="match status" value="1"/>
</dbReference>
<name>A0ABQ5W1P1_9HYPH</name>
<evidence type="ECO:0000256" key="2">
    <source>
        <dbReference type="ARBA" id="ARBA00023239"/>
    </source>
</evidence>